<dbReference type="EMBL" id="MHVH01000005">
    <property type="protein sequence ID" value="OHA90302.1"/>
    <property type="molecule type" value="Genomic_DNA"/>
</dbReference>
<sequence>MVLPYIFFISGLVLVILMLTKRMEERRKSNIFLLKWISRGEERSRELHHEAVRLYSLGKERAHFFVMKQLPRYSKSSVNKTLARFEENMQKHLERLRDSHLLKKQDGISEFFKSMSEVEKGNGEINEDIYIQAEPPIVPKPKQVRKPVGKKLKVEQFVETE</sequence>
<organism evidence="2 3">
    <name type="scientific">Candidatus Zambryskibacteria bacterium RIFCSPHIGHO2_01_FULL_46_25</name>
    <dbReference type="NCBI Taxonomy" id="1802738"/>
    <lineage>
        <taxon>Bacteria</taxon>
        <taxon>Candidatus Zambryskiibacteriota</taxon>
    </lineage>
</organism>
<feature type="transmembrane region" description="Helical" evidence="1">
    <location>
        <begin position="6"/>
        <end position="23"/>
    </location>
</feature>
<evidence type="ECO:0000256" key="1">
    <source>
        <dbReference type="SAM" id="Phobius"/>
    </source>
</evidence>
<keyword evidence="1" id="KW-1133">Transmembrane helix</keyword>
<evidence type="ECO:0000313" key="2">
    <source>
        <dbReference type="EMBL" id="OHA90302.1"/>
    </source>
</evidence>
<gene>
    <name evidence="2" type="ORF">A2838_01730</name>
</gene>
<accession>A0A1G2SZL5</accession>
<keyword evidence="1" id="KW-0472">Membrane</keyword>
<keyword evidence="1" id="KW-0812">Transmembrane</keyword>
<evidence type="ECO:0000313" key="3">
    <source>
        <dbReference type="Proteomes" id="UP000178107"/>
    </source>
</evidence>
<protein>
    <submittedName>
        <fullName evidence="2">Uncharacterized protein</fullName>
    </submittedName>
</protein>
<dbReference type="Proteomes" id="UP000178107">
    <property type="component" value="Unassembled WGS sequence"/>
</dbReference>
<comment type="caution">
    <text evidence="2">The sequence shown here is derived from an EMBL/GenBank/DDBJ whole genome shotgun (WGS) entry which is preliminary data.</text>
</comment>
<proteinExistence type="predicted"/>
<dbReference type="AlphaFoldDB" id="A0A1G2SZL5"/>
<reference evidence="2 3" key="1">
    <citation type="journal article" date="2016" name="Nat. Commun.">
        <title>Thousands of microbial genomes shed light on interconnected biogeochemical processes in an aquifer system.</title>
        <authorList>
            <person name="Anantharaman K."/>
            <person name="Brown C.T."/>
            <person name="Hug L.A."/>
            <person name="Sharon I."/>
            <person name="Castelle C.J."/>
            <person name="Probst A.J."/>
            <person name="Thomas B.C."/>
            <person name="Singh A."/>
            <person name="Wilkins M.J."/>
            <person name="Karaoz U."/>
            <person name="Brodie E.L."/>
            <person name="Williams K.H."/>
            <person name="Hubbard S.S."/>
            <person name="Banfield J.F."/>
        </authorList>
    </citation>
    <scope>NUCLEOTIDE SEQUENCE [LARGE SCALE GENOMIC DNA]</scope>
</reference>
<name>A0A1G2SZL5_9BACT</name>